<dbReference type="Gene3D" id="1.25.40.10">
    <property type="entry name" value="Tetratricopeptide repeat domain"/>
    <property type="match status" value="1"/>
</dbReference>
<dbReference type="RefSeq" id="WP_145153245.1">
    <property type="nucleotide sequence ID" value="NZ_VNIM01000061.1"/>
</dbReference>
<dbReference type="OrthoDB" id="7325958at2"/>
<proteinExistence type="predicted"/>
<comment type="caution">
    <text evidence="1">The sequence shown here is derived from an EMBL/GenBank/DDBJ whole genome shotgun (WGS) entry which is preliminary data.</text>
</comment>
<organism evidence="1 2">
    <name type="scientific">Alterirhizorhabdus solaris</name>
    <dbReference type="NCBI Taxonomy" id="2529389"/>
    <lineage>
        <taxon>Bacteria</taxon>
        <taxon>Pseudomonadati</taxon>
        <taxon>Pseudomonadota</taxon>
        <taxon>Alphaproteobacteria</taxon>
        <taxon>Sphingomonadales</taxon>
        <taxon>Rhizorhabdaceae</taxon>
        <taxon>Alterirhizorhabdus</taxon>
    </lineage>
</organism>
<name>A0A558QZP1_9SPHN</name>
<keyword evidence="2" id="KW-1185">Reference proteome</keyword>
<dbReference type="InterPro" id="IPR011990">
    <property type="entry name" value="TPR-like_helical_dom_sf"/>
</dbReference>
<dbReference type="SUPFAM" id="SSF48452">
    <property type="entry name" value="TPR-like"/>
    <property type="match status" value="1"/>
</dbReference>
<dbReference type="AlphaFoldDB" id="A0A558QZP1"/>
<accession>A0A558QZP1</accession>
<evidence type="ECO:0000313" key="2">
    <source>
        <dbReference type="Proteomes" id="UP000318681"/>
    </source>
</evidence>
<dbReference type="EMBL" id="VNIM01000061">
    <property type="protein sequence ID" value="TVV72601.1"/>
    <property type="molecule type" value="Genomic_DNA"/>
</dbReference>
<evidence type="ECO:0000313" key="1">
    <source>
        <dbReference type="EMBL" id="TVV72601.1"/>
    </source>
</evidence>
<sequence>MKFVSTMALGVALAVGGVALVGVAPAVAKEKKAEAPKARNYNLSKPVRESAAASQKALEAGDTAGAITAAQAAKAAATTPDDKLISSQLLYAAAAKANDQAKISEGIDGMIASGVADPAQLSQLYAAQGKIAYQAKDMAKAAQALDMAIKSGTTDPDVYALLVDAKARAGKPAEAIALLQTGIDKQRAAGQKVPSEWYQRGIAIAYGAKLPDETERLTQQWLVDYPSPTNWRDAIITYRDLHKVDSDTDLDMLRLLRTAKGLKGERDYYEYAEAVYLKFPGEGKAVINEGVAAGMVKLAPGSNFKMMSDASNSRSAADKADLASATKAAKASANGKSAAATADSYLGYGEYAPAIELYNVALQKGGVDANVINTRLGMALAKAGRKDEAKAAFAKVTGSRAGLAKYWTIYLDNPTA</sequence>
<gene>
    <name evidence="1" type="ORF">FOY91_14205</name>
</gene>
<protein>
    <recommendedName>
        <fullName evidence="3">Tetratricopeptide repeat protein</fullName>
    </recommendedName>
</protein>
<dbReference type="Proteomes" id="UP000318681">
    <property type="component" value="Unassembled WGS sequence"/>
</dbReference>
<reference evidence="1 2" key="1">
    <citation type="submission" date="2019-07" db="EMBL/GenBank/DDBJ databases">
        <title>Sphingomonas solaris sp. nov., isolated from a solar panel from Boston, Massachusetts.</title>
        <authorList>
            <person name="Tanner K."/>
            <person name="Pascual J."/>
            <person name="Mancuso C."/>
            <person name="Pereto J."/>
            <person name="Khalil A."/>
            <person name="Vilanova C."/>
        </authorList>
    </citation>
    <scope>NUCLEOTIDE SEQUENCE [LARGE SCALE GENOMIC DNA]</scope>
    <source>
        <strain evidence="1 2">R4DWN</strain>
    </source>
</reference>
<evidence type="ECO:0008006" key="3">
    <source>
        <dbReference type="Google" id="ProtNLM"/>
    </source>
</evidence>